<sequence>MEHGDVIVLSAGIYHRFTLDERNVIETIHLLEVRRAAVAPYNRGESTNAYPIRHHYLRTIGVGASTIGKEDVAVWKKLRFARLSLASQGFSLFPR</sequence>
<evidence type="ECO:0008006" key="3">
    <source>
        <dbReference type="Google" id="ProtNLM"/>
    </source>
</evidence>
<proteinExistence type="predicted"/>
<dbReference type="EMBL" id="KV425620">
    <property type="protein sequence ID" value="KZT20450.1"/>
    <property type="molecule type" value="Genomic_DNA"/>
</dbReference>
<gene>
    <name evidence="1" type="ORF">NEOLEDRAFT_1228893</name>
</gene>
<dbReference type="Proteomes" id="UP000076761">
    <property type="component" value="Unassembled WGS sequence"/>
</dbReference>
<dbReference type="InterPro" id="IPR014710">
    <property type="entry name" value="RmlC-like_jellyroll"/>
</dbReference>
<dbReference type="Gene3D" id="2.60.120.10">
    <property type="entry name" value="Jelly Rolls"/>
    <property type="match status" value="1"/>
</dbReference>
<dbReference type="OrthoDB" id="1867259at2759"/>
<evidence type="ECO:0000313" key="2">
    <source>
        <dbReference type="Proteomes" id="UP000076761"/>
    </source>
</evidence>
<dbReference type="STRING" id="1314782.A0A165P305"/>
<dbReference type="InParanoid" id="A0A165P305"/>
<protein>
    <recommendedName>
        <fullName evidence="3">Acireductone dioxygenase (Fe(2+)-requiring)</fullName>
    </recommendedName>
</protein>
<evidence type="ECO:0000313" key="1">
    <source>
        <dbReference type="EMBL" id="KZT20450.1"/>
    </source>
</evidence>
<keyword evidence="2" id="KW-1185">Reference proteome</keyword>
<accession>A0A165P305</accession>
<dbReference type="AlphaFoldDB" id="A0A165P305"/>
<organism evidence="1 2">
    <name type="scientific">Neolentinus lepideus HHB14362 ss-1</name>
    <dbReference type="NCBI Taxonomy" id="1314782"/>
    <lineage>
        <taxon>Eukaryota</taxon>
        <taxon>Fungi</taxon>
        <taxon>Dikarya</taxon>
        <taxon>Basidiomycota</taxon>
        <taxon>Agaricomycotina</taxon>
        <taxon>Agaricomycetes</taxon>
        <taxon>Gloeophyllales</taxon>
        <taxon>Gloeophyllaceae</taxon>
        <taxon>Neolentinus</taxon>
    </lineage>
</organism>
<name>A0A165P305_9AGAM</name>
<reference evidence="1 2" key="1">
    <citation type="journal article" date="2016" name="Mol. Biol. Evol.">
        <title>Comparative Genomics of Early-Diverging Mushroom-Forming Fungi Provides Insights into the Origins of Lignocellulose Decay Capabilities.</title>
        <authorList>
            <person name="Nagy L.G."/>
            <person name="Riley R."/>
            <person name="Tritt A."/>
            <person name="Adam C."/>
            <person name="Daum C."/>
            <person name="Floudas D."/>
            <person name="Sun H."/>
            <person name="Yadav J.S."/>
            <person name="Pangilinan J."/>
            <person name="Larsson K.H."/>
            <person name="Matsuura K."/>
            <person name="Barry K."/>
            <person name="Labutti K."/>
            <person name="Kuo R."/>
            <person name="Ohm R.A."/>
            <person name="Bhattacharya S.S."/>
            <person name="Shirouzu T."/>
            <person name="Yoshinaga Y."/>
            <person name="Martin F.M."/>
            <person name="Grigoriev I.V."/>
            <person name="Hibbett D.S."/>
        </authorList>
    </citation>
    <scope>NUCLEOTIDE SEQUENCE [LARGE SCALE GENOMIC DNA]</scope>
    <source>
        <strain evidence="1 2">HHB14362 ss-1</strain>
    </source>
</reference>